<dbReference type="PANTHER" id="PTHR43021:SF2">
    <property type="entry name" value="CATION_H+ EXCHANGER DOMAIN-CONTAINING PROTEIN"/>
    <property type="match status" value="1"/>
</dbReference>
<dbReference type="RefSeq" id="WP_163052600.1">
    <property type="nucleotide sequence ID" value="NZ_AP019695.1"/>
</dbReference>
<evidence type="ECO:0000256" key="4">
    <source>
        <dbReference type="ARBA" id="ARBA00023136"/>
    </source>
</evidence>
<evidence type="ECO:0000259" key="6">
    <source>
        <dbReference type="Pfam" id="PF00999"/>
    </source>
</evidence>
<reference evidence="8" key="1">
    <citation type="submission" date="2019-05" db="EMBL/GenBank/DDBJ databases">
        <title>Complete genome sequencing of Absiella argi strain JCM 30884.</title>
        <authorList>
            <person name="Sakamoto M."/>
            <person name="Murakami T."/>
            <person name="Mori H."/>
        </authorList>
    </citation>
    <scope>NUCLEOTIDE SEQUENCE [LARGE SCALE GENOMIC DNA]</scope>
    <source>
        <strain evidence="8">JCM 30884</strain>
    </source>
</reference>
<feature type="transmembrane region" description="Helical" evidence="5">
    <location>
        <begin position="153"/>
        <end position="176"/>
    </location>
</feature>
<feature type="transmembrane region" description="Helical" evidence="5">
    <location>
        <begin position="188"/>
        <end position="210"/>
    </location>
</feature>
<dbReference type="Pfam" id="PF13189">
    <property type="entry name" value="Cytidylate_kin2"/>
    <property type="match status" value="1"/>
</dbReference>
<name>A0A6N4TL65_9FIRM</name>
<dbReference type="PANTHER" id="PTHR43021">
    <property type="entry name" value="NA(+)/H(+) ANTIPORTER-RELATED"/>
    <property type="match status" value="1"/>
</dbReference>
<dbReference type="SUPFAM" id="SSF52540">
    <property type="entry name" value="P-loop containing nucleoside triphosphate hydrolases"/>
    <property type="match status" value="1"/>
</dbReference>
<comment type="subcellular location">
    <subcellularLocation>
        <location evidence="1">Membrane</location>
        <topology evidence="1">Multi-pass membrane protein</topology>
    </subcellularLocation>
</comment>
<feature type="transmembrane region" description="Helical" evidence="5">
    <location>
        <begin position="119"/>
        <end position="141"/>
    </location>
</feature>
<dbReference type="Gene3D" id="3.40.50.300">
    <property type="entry name" value="P-loop containing nucleotide triphosphate hydrolases"/>
    <property type="match status" value="1"/>
</dbReference>
<feature type="transmembrane region" description="Helical" evidence="5">
    <location>
        <begin position="373"/>
        <end position="393"/>
    </location>
</feature>
<dbReference type="GO" id="GO:0015297">
    <property type="term" value="F:antiporter activity"/>
    <property type="evidence" value="ECO:0007669"/>
    <property type="project" value="InterPro"/>
</dbReference>
<dbReference type="GO" id="GO:0016020">
    <property type="term" value="C:membrane"/>
    <property type="evidence" value="ECO:0007669"/>
    <property type="project" value="UniProtKB-SubCell"/>
</dbReference>
<dbReference type="EMBL" id="AP019695">
    <property type="protein sequence ID" value="BBK23996.1"/>
    <property type="molecule type" value="Genomic_DNA"/>
</dbReference>
<feature type="transmembrane region" description="Helical" evidence="5">
    <location>
        <begin position="222"/>
        <end position="242"/>
    </location>
</feature>
<protein>
    <recommendedName>
        <fullName evidence="6">Cation/H+ exchanger transmembrane domain-containing protein</fullName>
    </recommendedName>
</protein>
<evidence type="ECO:0000313" key="8">
    <source>
        <dbReference type="Proteomes" id="UP000464754"/>
    </source>
</evidence>
<evidence type="ECO:0000256" key="1">
    <source>
        <dbReference type="ARBA" id="ARBA00004141"/>
    </source>
</evidence>
<gene>
    <name evidence="7" type="ORF">Aargi30884_28990</name>
</gene>
<dbReference type="Gene3D" id="1.20.1530.20">
    <property type="match status" value="1"/>
</dbReference>
<keyword evidence="3 5" id="KW-1133">Transmembrane helix</keyword>
<dbReference type="GO" id="GO:1902600">
    <property type="term" value="P:proton transmembrane transport"/>
    <property type="evidence" value="ECO:0007669"/>
    <property type="project" value="InterPro"/>
</dbReference>
<dbReference type="InterPro" id="IPR027417">
    <property type="entry name" value="P-loop_NTPase"/>
</dbReference>
<evidence type="ECO:0000313" key="7">
    <source>
        <dbReference type="EMBL" id="BBK23996.1"/>
    </source>
</evidence>
<accession>A0A6N4TL65</accession>
<evidence type="ECO:0000256" key="2">
    <source>
        <dbReference type="ARBA" id="ARBA00022692"/>
    </source>
</evidence>
<proteinExistence type="predicted"/>
<keyword evidence="2 5" id="KW-0812">Transmembrane</keyword>
<keyword evidence="8" id="KW-1185">Reference proteome</keyword>
<feature type="transmembrane region" description="Helical" evidence="5">
    <location>
        <begin position="60"/>
        <end position="79"/>
    </location>
</feature>
<feature type="transmembrane region" description="Helical" evidence="5">
    <location>
        <begin position="278"/>
        <end position="295"/>
    </location>
</feature>
<dbReference type="InterPro" id="IPR038770">
    <property type="entry name" value="Na+/solute_symporter_sf"/>
</dbReference>
<keyword evidence="4 5" id="KW-0472">Membrane</keyword>
<dbReference type="AlphaFoldDB" id="A0A6N4TL65"/>
<feature type="transmembrane region" description="Helical" evidence="5">
    <location>
        <begin position="340"/>
        <end position="367"/>
    </location>
</feature>
<sequence>MIVSLLRLLIAIVVAVFVGKLVSKVKLPSILGWLIAGMLLGPHAFALVNQDILDAAWYENSVHILECGVGLMIGTELVWNKIKKSGKSIIITTLTQSLGTFLFVSFVFGVVFYMSDIPFYLAFVFGGIALATAPAPALSIVREFKTEGPVTNTLIPMAALDDIVGCIVFFTTIAIVAGNLSAGDLPAYMIALVVILPLVIGVVVGLLAGIVLKKEKDTKATLITLLIMILVASAVGFIFNNYVLPKPILNFMLIGMAFSATFANMVSEKRLEQIMHGFNPVLGVAMIVVILNLGAPLDYHLIAGAGLFTAIYIIARACGKYFGAYFGSSITKAPVTVKKYLGFTLLPHSGVSLVFTGIAVSVLAAPAPECAQIVQGTIAAAAVINEIIAVIMAKKGFEWSGEMQGEEIVSVSDTAYPVITISRQHGSGGRQVARKLAQSLNIEFYDHEIIEMAASSSDIDKELFDHGDNEGYGSLQYDLSSGVQNFSLNDKIFLHQANVIRNLVKKGPCVIVGRCADFVLKGRKNVIKVFIYADLDERKQRIEHVYKEAKGKALDKIEKTDKQRASYYEHYTGKKFGEMTNYDMCLNSSLIGIDGCVDIIKTLYMEKTKS</sequence>
<dbReference type="KEGG" id="aarg:Aargi30884_28990"/>
<feature type="transmembrane region" description="Helical" evidence="5">
    <location>
        <begin position="30"/>
        <end position="48"/>
    </location>
</feature>
<evidence type="ECO:0000256" key="3">
    <source>
        <dbReference type="ARBA" id="ARBA00022989"/>
    </source>
</evidence>
<dbReference type="Proteomes" id="UP000464754">
    <property type="component" value="Chromosome"/>
</dbReference>
<organism evidence="7 8">
    <name type="scientific">Amedibacterium intestinale</name>
    <dbReference type="NCBI Taxonomy" id="2583452"/>
    <lineage>
        <taxon>Bacteria</taxon>
        <taxon>Bacillati</taxon>
        <taxon>Bacillota</taxon>
        <taxon>Erysipelotrichia</taxon>
        <taxon>Erysipelotrichales</taxon>
        <taxon>Erysipelotrichaceae</taxon>
        <taxon>Amedibacterium</taxon>
    </lineage>
</organism>
<feature type="transmembrane region" description="Helical" evidence="5">
    <location>
        <begin position="301"/>
        <end position="319"/>
    </location>
</feature>
<feature type="transmembrane region" description="Helical" evidence="5">
    <location>
        <begin position="248"/>
        <end position="266"/>
    </location>
</feature>
<dbReference type="Pfam" id="PF00999">
    <property type="entry name" value="Na_H_Exchanger"/>
    <property type="match status" value="1"/>
</dbReference>
<feature type="transmembrane region" description="Helical" evidence="5">
    <location>
        <begin position="91"/>
        <end position="113"/>
    </location>
</feature>
<feature type="domain" description="Cation/H+ exchanger transmembrane" evidence="6">
    <location>
        <begin position="14"/>
        <end position="388"/>
    </location>
</feature>
<feature type="transmembrane region" description="Helical" evidence="5">
    <location>
        <begin position="6"/>
        <end position="23"/>
    </location>
</feature>
<evidence type="ECO:0000256" key="5">
    <source>
        <dbReference type="SAM" id="Phobius"/>
    </source>
</evidence>
<dbReference type="InterPro" id="IPR006153">
    <property type="entry name" value="Cation/H_exchanger_TM"/>
</dbReference>